<evidence type="ECO:0000256" key="1">
    <source>
        <dbReference type="ARBA" id="ARBA00001526"/>
    </source>
</evidence>
<comment type="catalytic activity">
    <reaction evidence="1 7">
        <text>a beta-lactam + H2O = a substituted beta-amino acid</text>
        <dbReference type="Rhea" id="RHEA:20401"/>
        <dbReference type="ChEBI" id="CHEBI:15377"/>
        <dbReference type="ChEBI" id="CHEBI:35627"/>
        <dbReference type="ChEBI" id="CHEBI:140347"/>
        <dbReference type="EC" id="3.5.2.6"/>
    </reaction>
</comment>
<feature type="domain" description="Penicillin-binding protein transpeptidase" evidence="8">
    <location>
        <begin position="61"/>
        <end position="229"/>
    </location>
</feature>
<gene>
    <name evidence="9" type="ORF">GCM10023092_03610</name>
</gene>
<dbReference type="EC" id="3.5.2.6" evidence="3 7"/>
<dbReference type="PANTHER" id="PTHR30627:SF6">
    <property type="entry name" value="BETA-LACTAMASE YBXI-RELATED"/>
    <property type="match status" value="1"/>
</dbReference>
<dbReference type="InterPro" id="IPR050515">
    <property type="entry name" value="Beta-lactam/transpept"/>
</dbReference>
<organism evidence="9 10">
    <name type="scientific">Rurimicrobium arvi</name>
    <dbReference type="NCBI Taxonomy" id="2049916"/>
    <lineage>
        <taxon>Bacteria</taxon>
        <taxon>Pseudomonadati</taxon>
        <taxon>Bacteroidota</taxon>
        <taxon>Chitinophagia</taxon>
        <taxon>Chitinophagales</taxon>
        <taxon>Chitinophagaceae</taxon>
        <taxon>Rurimicrobium</taxon>
    </lineage>
</organism>
<dbReference type="Proteomes" id="UP001501410">
    <property type="component" value="Unassembled WGS sequence"/>
</dbReference>
<comment type="caution">
    <text evidence="9">The sequence shown here is derived from an EMBL/GenBank/DDBJ whole genome shotgun (WGS) entry which is preliminary data.</text>
</comment>
<evidence type="ECO:0000256" key="6">
    <source>
        <dbReference type="ARBA" id="ARBA00023251"/>
    </source>
</evidence>
<evidence type="ECO:0000256" key="7">
    <source>
        <dbReference type="RuleBase" id="RU361140"/>
    </source>
</evidence>
<dbReference type="InterPro" id="IPR002137">
    <property type="entry name" value="Beta-lactam_class-D_AS"/>
</dbReference>
<sequence>MKQLSAISLLAILLLNASCRDARIKEHKEWAGFFSAAKALDGGIILRDQAHDAVAYYNLNRDTQHLSPASTFKIVLSLAGLELGILQDDKFVIPWDGIATGKPEWEKDLTLREAFETSSEPYFKELARRIGRERLQHMLDTLNYGNKKLGDSVSTCWTDGSLKISADEQVGLMKRLYFDELPLSDRTQRIVRSLMLHETEGGRKMYYKTGWGRNGNNSLLWVVGFAEYEIKVKEMKGSMNKAGERNYVYFFAENIDIPSDSDPSDGWRDRNIRIAKQVLDNYVNLKQN</sequence>
<evidence type="ECO:0000256" key="4">
    <source>
        <dbReference type="ARBA" id="ARBA00022729"/>
    </source>
</evidence>
<name>A0ABP8MI35_9BACT</name>
<keyword evidence="6 7" id="KW-0046">Antibiotic resistance</keyword>
<protein>
    <recommendedName>
        <fullName evidence="3 7">Beta-lactamase</fullName>
        <ecNumber evidence="3 7">3.5.2.6</ecNumber>
    </recommendedName>
</protein>
<keyword evidence="4" id="KW-0732">Signal</keyword>
<dbReference type="Gene3D" id="3.40.710.10">
    <property type="entry name" value="DD-peptidase/beta-lactamase superfamily"/>
    <property type="match status" value="1"/>
</dbReference>
<reference evidence="10" key="1">
    <citation type="journal article" date="2019" name="Int. J. Syst. Evol. Microbiol.">
        <title>The Global Catalogue of Microorganisms (GCM) 10K type strain sequencing project: providing services to taxonomists for standard genome sequencing and annotation.</title>
        <authorList>
            <consortium name="The Broad Institute Genomics Platform"/>
            <consortium name="The Broad Institute Genome Sequencing Center for Infectious Disease"/>
            <person name="Wu L."/>
            <person name="Ma J."/>
        </authorList>
    </citation>
    <scope>NUCLEOTIDE SEQUENCE [LARGE SCALE GENOMIC DNA]</scope>
    <source>
        <strain evidence="10">JCM 31921</strain>
    </source>
</reference>
<dbReference type="RefSeq" id="WP_344822085.1">
    <property type="nucleotide sequence ID" value="NZ_BAABEZ010000002.1"/>
</dbReference>
<dbReference type="EMBL" id="BAABEZ010000002">
    <property type="protein sequence ID" value="GAA4449439.1"/>
    <property type="molecule type" value="Genomic_DNA"/>
</dbReference>
<dbReference type="InterPro" id="IPR012338">
    <property type="entry name" value="Beta-lactam/transpept-like"/>
</dbReference>
<dbReference type="PANTHER" id="PTHR30627">
    <property type="entry name" value="PEPTIDOGLYCAN D,D-TRANSPEPTIDASE"/>
    <property type="match status" value="1"/>
</dbReference>
<comment type="similarity">
    <text evidence="2 7">Belongs to the class-D beta-lactamase family.</text>
</comment>
<dbReference type="SUPFAM" id="SSF56601">
    <property type="entry name" value="beta-lactamase/transpeptidase-like"/>
    <property type="match status" value="1"/>
</dbReference>
<keyword evidence="5 7" id="KW-0378">Hydrolase</keyword>
<evidence type="ECO:0000256" key="2">
    <source>
        <dbReference type="ARBA" id="ARBA00007898"/>
    </source>
</evidence>
<evidence type="ECO:0000256" key="3">
    <source>
        <dbReference type="ARBA" id="ARBA00012865"/>
    </source>
</evidence>
<evidence type="ECO:0000313" key="9">
    <source>
        <dbReference type="EMBL" id="GAA4449439.1"/>
    </source>
</evidence>
<evidence type="ECO:0000256" key="5">
    <source>
        <dbReference type="ARBA" id="ARBA00022801"/>
    </source>
</evidence>
<evidence type="ECO:0000313" key="10">
    <source>
        <dbReference type="Proteomes" id="UP001501410"/>
    </source>
</evidence>
<dbReference type="InterPro" id="IPR001460">
    <property type="entry name" value="PCN-bd_Tpept"/>
</dbReference>
<accession>A0ABP8MI35</accession>
<dbReference type="Pfam" id="PF00905">
    <property type="entry name" value="Transpeptidase"/>
    <property type="match status" value="1"/>
</dbReference>
<dbReference type="PROSITE" id="PS00337">
    <property type="entry name" value="BETA_LACTAMASE_D"/>
    <property type="match status" value="1"/>
</dbReference>
<evidence type="ECO:0000259" key="8">
    <source>
        <dbReference type="Pfam" id="PF00905"/>
    </source>
</evidence>
<keyword evidence="10" id="KW-1185">Reference proteome</keyword>
<proteinExistence type="inferred from homology"/>